<gene>
    <name evidence="17" type="primary">glmU</name>
    <name evidence="19" type="ORF">XD86_1056</name>
</gene>
<organism evidence="19 20">
    <name type="scientific">Mesotoga infera</name>
    <dbReference type="NCBI Taxonomy" id="1236046"/>
    <lineage>
        <taxon>Bacteria</taxon>
        <taxon>Thermotogati</taxon>
        <taxon>Thermotogota</taxon>
        <taxon>Thermotogae</taxon>
        <taxon>Kosmotogales</taxon>
        <taxon>Kosmotogaceae</taxon>
        <taxon>Mesotoga</taxon>
    </lineage>
</organism>
<evidence type="ECO:0000256" key="12">
    <source>
        <dbReference type="ARBA" id="ARBA00023315"/>
    </source>
</evidence>
<keyword evidence="13 17" id="KW-0961">Cell wall biogenesis/degradation</keyword>
<comment type="caution">
    <text evidence="17">Lacks conserved residue(s) required for the propagation of feature annotation.</text>
</comment>
<evidence type="ECO:0000256" key="6">
    <source>
        <dbReference type="ARBA" id="ARBA00022723"/>
    </source>
</evidence>
<keyword evidence="9 17" id="KW-0133">Cell shape</keyword>
<dbReference type="GO" id="GO:0000287">
    <property type="term" value="F:magnesium ion binding"/>
    <property type="evidence" value="ECO:0007669"/>
    <property type="project" value="UniProtKB-UniRule"/>
</dbReference>
<dbReference type="GO" id="GO:0009252">
    <property type="term" value="P:peptidoglycan biosynthetic process"/>
    <property type="evidence" value="ECO:0007669"/>
    <property type="project" value="UniProtKB-UniRule"/>
</dbReference>
<dbReference type="GO" id="GO:0006048">
    <property type="term" value="P:UDP-N-acetylglucosamine biosynthetic process"/>
    <property type="evidence" value="ECO:0007669"/>
    <property type="project" value="UniProtKB-UniPathway"/>
</dbReference>
<feature type="binding site" evidence="17">
    <location>
        <position position="98"/>
    </location>
    <ligand>
        <name>Mg(2+)</name>
        <dbReference type="ChEBI" id="CHEBI:18420"/>
    </ligand>
</feature>
<keyword evidence="7 17" id="KW-0677">Repeat</keyword>
<keyword evidence="3 17" id="KW-0963">Cytoplasm</keyword>
<dbReference type="InterPro" id="IPR038009">
    <property type="entry name" value="GlmU_C_LbH"/>
</dbReference>
<dbReference type="InterPro" id="IPR005882">
    <property type="entry name" value="Bifunctional_GlmU"/>
</dbReference>
<keyword evidence="8 17" id="KW-0460">Magnesium</keyword>
<dbReference type="SUPFAM" id="SSF53448">
    <property type="entry name" value="Nucleotide-diphospho-sugar transferases"/>
    <property type="match status" value="1"/>
</dbReference>
<dbReference type="GO" id="GO:0008360">
    <property type="term" value="P:regulation of cell shape"/>
    <property type="evidence" value="ECO:0007669"/>
    <property type="project" value="UniProtKB-KW"/>
</dbReference>
<keyword evidence="12 17" id="KW-0012">Acyltransferase</keyword>
<comment type="caution">
    <text evidence="19">The sequence shown here is derived from an EMBL/GenBank/DDBJ whole genome shotgun (WGS) entry which is preliminary data.</text>
</comment>
<keyword evidence="6 17" id="KW-0479">Metal-binding</keyword>
<dbReference type="InterPro" id="IPR029044">
    <property type="entry name" value="Nucleotide-diphossugar_trans"/>
</dbReference>
<comment type="subcellular location">
    <subcellularLocation>
        <location evidence="17">Cytoplasm</location>
    </subcellularLocation>
</comment>
<dbReference type="CDD" id="cd02540">
    <property type="entry name" value="GT2_GlmU_N_bac"/>
    <property type="match status" value="1"/>
</dbReference>
<evidence type="ECO:0000256" key="11">
    <source>
        <dbReference type="ARBA" id="ARBA00023268"/>
    </source>
</evidence>
<evidence type="ECO:0000256" key="17">
    <source>
        <dbReference type="HAMAP-Rule" id="MF_01631"/>
    </source>
</evidence>
<evidence type="ECO:0000256" key="3">
    <source>
        <dbReference type="ARBA" id="ARBA00022490"/>
    </source>
</evidence>
<feature type="binding site" evidence="17">
    <location>
        <position position="355"/>
    </location>
    <ligand>
        <name>UDP-N-acetyl-alpha-D-glucosamine</name>
        <dbReference type="ChEBI" id="CHEBI:57705"/>
    </ligand>
</feature>
<evidence type="ECO:0000256" key="13">
    <source>
        <dbReference type="ARBA" id="ARBA00023316"/>
    </source>
</evidence>
<feature type="binding site" evidence="17">
    <location>
        <position position="135"/>
    </location>
    <ligand>
        <name>UDP-N-acetyl-alpha-D-glucosamine</name>
        <dbReference type="ChEBI" id="CHEBI:57705"/>
    </ligand>
</feature>
<protein>
    <recommendedName>
        <fullName evidence="17">Bifunctional protein GlmU</fullName>
    </recommendedName>
    <domain>
        <recommendedName>
            <fullName evidence="17">UDP-N-acetylglucosamine pyrophosphorylase</fullName>
            <ecNumber evidence="17">2.7.7.23</ecNumber>
        </recommendedName>
        <alternativeName>
            <fullName evidence="17">N-acetylglucosamine-1-phosphate uridyltransferase</fullName>
        </alternativeName>
    </domain>
    <domain>
        <recommendedName>
            <fullName evidence="17">Glucosamine-1-phosphate N-acetyltransferase</fullName>
            <ecNumber evidence="17">2.3.1.157</ecNumber>
        </recommendedName>
    </domain>
</protein>
<sequence length="449" mass="48785">MTGIVLAAGQGTRMKSKAPKVIHRILDRPMVNWVVSALRKAGADRIVVVTGFEASMVEDILDDDIISVRQNPQLGTGHAVMTAADYLDDEEIVVIAGDEPLVRPSTLKELVFTRGERDLDVVFLTMKPSDPTGYGRVVKDGSRVKIVEHRDADPETRKITEVNSAIYAFRGSFLRSAISSLSNDNDQKEYYLTDTVAMAEKADTIVVEDAREVLGVNDRIQLAEINAIAQRRINEELMKNGVTMVDPSTCYIGPEVQIGIDTVIEPMVFITGKTTIGEGCLIGPMTRIENSNIEDNVEIVRSEVSSADVRSGARVGPLSRLRPGALVMNDAHVGNFVELKKTVLGRRSKAQHLTYLGDTNVGEDVNIGAGTITCNYDGKNKNKTEICDSAFIGSNTSLVAPVKIGENSVTAAGSAITEDVPPNSLAFGRARQVIKEGRYPKNRGQEENN</sequence>
<comment type="subunit">
    <text evidence="17">Homotrimer.</text>
</comment>
<feature type="binding site" evidence="17">
    <location>
        <position position="322"/>
    </location>
    <ligand>
        <name>UDP-N-acetyl-alpha-D-glucosamine</name>
        <dbReference type="ChEBI" id="CHEBI:57705"/>
    </ligand>
</feature>
<comment type="catalytic activity">
    <reaction evidence="14 17">
        <text>alpha-D-glucosamine 1-phosphate + acetyl-CoA = N-acetyl-alpha-D-glucosamine 1-phosphate + CoA + H(+)</text>
        <dbReference type="Rhea" id="RHEA:13725"/>
        <dbReference type="ChEBI" id="CHEBI:15378"/>
        <dbReference type="ChEBI" id="CHEBI:57287"/>
        <dbReference type="ChEBI" id="CHEBI:57288"/>
        <dbReference type="ChEBI" id="CHEBI:57776"/>
        <dbReference type="ChEBI" id="CHEBI:58516"/>
        <dbReference type="EC" id="2.3.1.157"/>
    </reaction>
</comment>
<dbReference type="NCBIfam" id="TIGR01173">
    <property type="entry name" value="glmU"/>
    <property type="match status" value="1"/>
</dbReference>
<keyword evidence="5 17" id="KW-0548">Nucleotidyltransferase</keyword>
<feature type="binding site" evidence="17">
    <location>
        <position position="412"/>
    </location>
    <ligand>
        <name>acetyl-CoA</name>
        <dbReference type="ChEBI" id="CHEBI:57288"/>
    </ligand>
</feature>
<dbReference type="SUPFAM" id="SSF51161">
    <property type="entry name" value="Trimeric LpxA-like enzymes"/>
    <property type="match status" value="1"/>
</dbReference>
<evidence type="ECO:0000259" key="18">
    <source>
        <dbReference type="Pfam" id="PF12804"/>
    </source>
</evidence>
<feature type="binding site" evidence="17">
    <location>
        <position position="340"/>
    </location>
    <ligand>
        <name>UDP-N-acetyl-alpha-D-glucosamine</name>
        <dbReference type="ChEBI" id="CHEBI:57705"/>
    </ligand>
</feature>
<dbReference type="InterPro" id="IPR050065">
    <property type="entry name" value="GlmU-like"/>
</dbReference>
<evidence type="ECO:0000256" key="9">
    <source>
        <dbReference type="ARBA" id="ARBA00022960"/>
    </source>
</evidence>
<evidence type="ECO:0000256" key="2">
    <source>
        <dbReference type="ARBA" id="ARBA00007947"/>
    </source>
</evidence>
<dbReference type="EMBL" id="LGGH01000169">
    <property type="protein sequence ID" value="KUK66792.1"/>
    <property type="molecule type" value="Genomic_DNA"/>
</dbReference>
<feature type="binding site" evidence="17">
    <location>
        <position position="366"/>
    </location>
    <ligand>
        <name>UDP-N-acetyl-alpha-D-glucosamine</name>
        <dbReference type="ChEBI" id="CHEBI:57705"/>
    </ligand>
</feature>
<dbReference type="Pfam" id="PF12804">
    <property type="entry name" value="NTP_transf_3"/>
    <property type="match status" value="1"/>
</dbReference>
<dbReference type="PATRIC" id="fig|1236046.6.peg.1254"/>
<accession>A0A124FTX3</accession>
<evidence type="ECO:0000256" key="4">
    <source>
        <dbReference type="ARBA" id="ARBA00022679"/>
    </source>
</evidence>
<dbReference type="InterPro" id="IPR011004">
    <property type="entry name" value="Trimer_LpxA-like_sf"/>
</dbReference>
<feature type="region of interest" description="Pyrophosphorylase" evidence="17">
    <location>
        <begin position="1"/>
        <end position="219"/>
    </location>
</feature>
<evidence type="ECO:0000256" key="10">
    <source>
        <dbReference type="ARBA" id="ARBA00022984"/>
    </source>
</evidence>
<comment type="similarity">
    <text evidence="2 17">In the N-terminal section; belongs to the N-acetylglucosamine-1-phosphate uridyltransferase family.</text>
</comment>
<feature type="binding site" evidence="17">
    <location>
        <position position="217"/>
    </location>
    <ligand>
        <name>UDP-N-acetyl-alpha-D-glucosamine</name>
        <dbReference type="ChEBI" id="CHEBI:57705"/>
    </ligand>
</feature>
<dbReference type="EC" id="2.3.1.157" evidence="17"/>
<dbReference type="PANTHER" id="PTHR43584">
    <property type="entry name" value="NUCLEOTIDYL TRANSFERASE"/>
    <property type="match status" value="1"/>
</dbReference>
<dbReference type="GO" id="GO:0003977">
    <property type="term" value="F:UDP-N-acetylglucosamine diphosphorylase activity"/>
    <property type="evidence" value="ECO:0007669"/>
    <property type="project" value="UniProtKB-UniRule"/>
</dbReference>
<feature type="binding site" evidence="17">
    <location>
        <position position="20"/>
    </location>
    <ligand>
        <name>UDP-N-acetyl-alpha-D-glucosamine</name>
        <dbReference type="ChEBI" id="CHEBI:57705"/>
    </ligand>
</feature>
<feature type="active site" description="Proton acceptor" evidence="17">
    <location>
        <position position="352"/>
    </location>
</feature>
<feature type="domain" description="MobA-like NTP transferase" evidence="18">
    <location>
        <begin position="3"/>
        <end position="126"/>
    </location>
</feature>
<comment type="pathway">
    <text evidence="17">Nucleotide-sugar biosynthesis; UDP-N-acetyl-alpha-D-glucosamine biosynthesis; UDP-N-acetyl-alpha-D-glucosamine from N-acetyl-alpha-D-glucosamine 1-phosphate: step 1/1.</text>
</comment>
<feature type="binding site" evidence="17">
    <location>
        <position position="394"/>
    </location>
    <ligand>
        <name>acetyl-CoA</name>
        <dbReference type="ChEBI" id="CHEBI:57288"/>
    </ligand>
</feature>
<keyword evidence="10 17" id="KW-0573">Peptidoglycan synthesis</keyword>
<evidence type="ECO:0000256" key="16">
    <source>
        <dbReference type="ARBA" id="ARBA00049628"/>
    </source>
</evidence>
<dbReference type="GO" id="GO:0071555">
    <property type="term" value="P:cell wall organization"/>
    <property type="evidence" value="ECO:0007669"/>
    <property type="project" value="UniProtKB-KW"/>
</dbReference>
<feature type="binding site" evidence="17">
    <location>
        <position position="369"/>
    </location>
    <ligand>
        <name>acetyl-CoA</name>
        <dbReference type="ChEBI" id="CHEBI:57288"/>
    </ligand>
</feature>
<feature type="binding site" evidence="17">
    <location>
        <position position="148"/>
    </location>
    <ligand>
        <name>UDP-N-acetyl-alpha-D-glucosamine</name>
        <dbReference type="ChEBI" id="CHEBI:57705"/>
    </ligand>
</feature>
<dbReference type="UniPathway" id="UPA00113">
    <property type="reaction ID" value="UER00532"/>
</dbReference>
<comment type="function">
    <text evidence="16 17">Catalyzes the last two sequential reactions in the de novo biosynthetic pathway for UDP-N-acetylglucosamine (UDP-GlcNAc). The C-terminal domain catalyzes the transfer of acetyl group from acetyl coenzyme A to glucosamine-1-phosphate (GlcN-1-P) to produce N-acetylglucosamine-1-phosphate (GlcNAc-1-P), which is converted into UDP-GlcNAc by the transfer of uridine 5-monophosphate (from uridine 5-triphosphate), a reaction catalyzed by the N-terminal domain.</text>
</comment>
<dbReference type="CDD" id="cd03353">
    <property type="entry name" value="LbH_GlmU_C"/>
    <property type="match status" value="1"/>
</dbReference>
<keyword evidence="4 17" id="KW-0808">Transferase</keyword>
<comment type="pathway">
    <text evidence="17">Bacterial outer membrane biogenesis; LPS lipid A biosynthesis.</text>
</comment>
<dbReference type="PANTHER" id="PTHR43584:SF3">
    <property type="entry name" value="BIFUNCTIONAL PROTEIN GLMU"/>
    <property type="match status" value="1"/>
</dbReference>
<feature type="region of interest" description="Linker" evidence="17">
    <location>
        <begin position="220"/>
        <end position="240"/>
    </location>
</feature>
<comment type="cofactor">
    <cofactor evidence="17">
        <name>Mg(2+)</name>
        <dbReference type="ChEBI" id="CHEBI:18420"/>
    </cofactor>
    <text evidence="17">Binds 1 Mg(2+) ion per subunit.</text>
</comment>
<dbReference type="InterPro" id="IPR025877">
    <property type="entry name" value="MobA-like_NTP_Trfase"/>
</dbReference>
<feature type="binding site" evidence="17">
    <location>
        <begin position="75"/>
        <end position="76"/>
    </location>
    <ligand>
        <name>UDP-N-acetyl-alpha-D-glucosamine</name>
        <dbReference type="ChEBI" id="CHEBI:57705"/>
    </ligand>
</feature>
<dbReference type="Gene3D" id="2.160.10.10">
    <property type="entry name" value="Hexapeptide repeat proteins"/>
    <property type="match status" value="1"/>
</dbReference>
<dbReference type="HAMAP" id="MF_01631">
    <property type="entry name" value="GlmU"/>
    <property type="match status" value="1"/>
</dbReference>
<feature type="binding site" evidence="17">
    <location>
        <begin position="375"/>
        <end position="376"/>
    </location>
    <ligand>
        <name>acetyl-CoA</name>
        <dbReference type="ChEBI" id="CHEBI:57288"/>
    </ligand>
</feature>
<dbReference type="Gene3D" id="3.90.550.10">
    <property type="entry name" value="Spore Coat Polysaccharide Biosynthesis Protein SpsA, Chain A"/>
    <property type="match status" value="1"/>
</dbReference>
<comment type="catalytic activity">
    <reaction evidence="15 17">
        <text>N-acetyl-alpha-D-glucosamine 1-phosphate + UTP + H(+) = UDP-N-acetyl-alpha-D-glucosamine + diphosphate</text>
        <dbReference type="Rhea" id="RHEA:13509"/>
        <dbReference type="ChEBI" id="CHEBI:15378"/>
        <dbReference type="ChEBI" id="CHEBI:33019"/>
        <dbReference type="ChEBI" id="CHEBI:46398"/>
        <dbReference type="ChEBI" id="CHEBI:57705"/>
        <dbReference type="ChEBI" id="CHEBI:57776"/>
        <dbReference type="EC" id="2.7.7.23"/>
    </reaction>
</comment>
<feature type="binding site" evidence="17">
    <location>
        <position position="217"/>
    </location>
    <ligand>
        <name>Mg(2+)</name>
        <dbReference type="ChEBI" id="CHEBI:18420"/>
    </ligand>
</feature>
<feature type="binding site" evidence="17">
    <location>
        <position position="163"/>
    </location>
    <ligand>
        <name>UDP-N-acetyl-alpha-D-glucosamine</name>
        <dbReference type="ChEBI" id="CHEBI:57705"/>
    </ligand>
</feature>
<keyword evidence="11 17" id="KW-0511">Multifunctional enzyme</keyword>
<reference evidence="20" key="1">
    <citation type="journal article" date="2015" name="MBio">
        <title>Genome-Resolved Metagenomic Analysis Reveals Roles for Candidate Phyla and Other Microbial Community Members in Biogeochemical Transformations in Oil Reservoirs.</title>
        <authorList>
            <person name="Hu P."/>
            <person name="Tom L."/>
            <person name="Singh A."/>
            <person name="Thomas B.C."/>
            <person name="Baker B.J."/>
            <person name="Piceno Y.M."/>
            <person name="Andersen G.L."/>
            <person name="Banfield J.F."/>
        </authorList>
    </citation>
    <scope>NUCLEOTIDE SEQUENCE [LARGE SCALE GENOMIC DNA]</scope>
</reference>
<feature type="binding site" evidence="17">
    <location>
        <position position="70"/>
    </location>
    <ligand>
        <name>UDP-N-acetyl-alpha-D-glucosamine</name>
        <dbReference type="ChEBI" id="CHEBI:57705"/>
    </ligand>
</feature>
<dbReference type="GO" id="GO:0000902">
    <property type="term" value="P:cell morphogenesis"/>
    <property type="evidence" value="ECO:0007669"/>
    <property type="project" value="UniProtKB-UniRule"/>
</dbReference>
<evidence type="ECO:0000256" key="15">
    <source>
        <dbReference type="ARBA" id="ARBA00048493"/>
    </source>
</evidence>
<feature type="binding site" evidence="17">
    <location>
        <begin position="6"/>
        <end position="9"/>
    </location>
    <ligand>
        <name>UDP-N-acetyl-alpha-D-glucosamine</name>
        <dbReference type="ChEBI" id="CHEBI:57705"/>
    </ligand>
</feature>
<evidence type="ECO:0000256" key="8">
    <source>
        <dbReference type="ARBA" id="ARBA00022842"/>
    </source>
</evidence>
<dbReference type="GO" id="GO:0016020">
    <property type="term" value="C:membrane"/>
    <property type="evidence" value="ECO:0007669"/>
    <property type="project" value="GOC"/>
</dbReference>
<dbReference type="Proteomes" id="UP000054260">
    <property type="component" value="Unassembled WGS sequence"/>
</dbReference>
<name>A0A124FTX3_9BACT</name>
<proteinExistence type="inferred from homology"/>
<evidence type="ECO:0000256" key="5">
    <source>
        <dbReference type="ARBA" id="ARBA00022695"/>
    </source>
</evidence>
<dbReference type="GO" id="GO:0019134">
    <property type="term" value="F:glucosamine-1-phosphate N-acetyltransferase activity"/>
    <property type="evidence" value="ECO:0007669"/>
    <property type="project" value="UniProtKB-UniRule"/>
</dbReference>
<evidence type="ECO:0000256" key="1">
    <source>
        <dbReference type="ARBA" id="ARBA00007707"/>
    </source>
</evidence>
<comment type="pathway">
    <text evidence="17">Nucleotide-sugar biosynthesis; UDP-N-acetyl-alpha-D-glucosamine biosynthesis; N-acetyl-alpha-D-glucosamine 1-phosphate from alpha-D-glucosamine 6-phosphate (route II): step 2/2.</text>
</comment>
<dbReference type="GO" id="GO:0009245">
    <property type="term" value="P:lipid A biosynthetic process"/>
    <property type="evidence" value="ECO:0007669"/>
    <property type="project" value="UniProtKB-UniRule"/>
</dbReference>
<comment type="similarity">
    <text evidence="1 17">In the C-terminal section; belongs to the transferase hexapeptide repeat family.</text>
</comment>
<evidence type="ECO:0000313" key="19">
    <source>
        <dbReference type="EMBL" id="KUK66792.1"/>
    </source>
</evidence>
<feature type="binding site" evidence="17">
    <location>
        <position position="429"/>
    </location>
    <ligand>
        <name>acetyl-CoA</name>
        <dbReference type="ChEBI" id="CHEBI:57288"/>
    </ligand>
</feature>
<feature type="region of interest" description="N-acetyltransferase" evidence="17">
    <location>
        <begin position="241"/>
        <end position="449"/>
    </location>
</feature>
<dbReference type="GO" id="GO:0005737">
    <property type="term" value="C:cytoplasm"/>
    <property type="evidence" value="ECO:0007669"/>
    <property type="project" value="UniProtKB-SubCell"/>
</dbReference>
<dbReference type="AlphaFoldDB" id="A0A124FTX3"/>
<dbReference type="UniPathway" id="UPA00973"/>
<evidence type="ECO:0000313" key="20">
    <source>
        <dbReference type="Proteomes" id="UP000054260"/>
    </source>
</evidence>
<evidence type="ECO:0000256" key="14">
    <source>
        <dbReference type="ARBA" id="ARBA00048247"/>
    </source>
</evidence>
<dbReference type="EC" id="2.7.7.23" evidence="17"/>
<evidence type="ECO:0000256" key="7">
    <source>
        <dbReference type="ARBA" id="ARBA00022737"/>
    </source>
</evidence>